<name>A0ABV9KG04_9RHOB</name>
<keyword evidence="3" id="KW-1185">Reference proteome</keyword>
<feature type="domain" description="YjiS-like" evidence="1">
    <location>
        <begin position="25"/>
        <end position="57"/>
    </location>
</feature>
<comment type="caution">
    <text evidence="2">The sequence shown here is derived from an EMBL/GenBank/DDBJ whole genome shotgun (WGS) entry which is preliminary data.</text>
</comment>
<proteinExistence type="predicted"/>
<dbReference type="InterPro" id="IPR009506">
    <property type="entry name" value="YjiS-like"/>
</dbReference>
<accession>A0ABV9KG04</accession>
<reference evidence="3" key="1">
    <citation type="journal article" date="2019" name="Int. J. Syst. Evol. Microbiol.">
        <title>The Global Catalogue of Microorganisms (GCM) 10K type strain sequencing project: providing services to taxonomists for standard genome sequencing and annotation.</title>
        <authorList>
            <consortium name="The Broad Institute Genomics Platform"/>
            <consortium name="The Broad Institute Genome Sequencing Center for Infectious Disease"/>
            <person name="Wu L."/>
            <person name="Ma J."/>
        </authorList>
    </citation>
    <scope>NUCLEOTIDE SEQUENCE [LARGE SCALE GENOMIC DNA]</scope>
    <source>
        <strain evidence="3">CGMCC 4.7283</strain>
    </source>
</reference>
<sequence length="71" mass="7906">MTTYSAFIQPRAGMAMQIVEVIDRFAAKLAATRRYHETVDALSQLDDRELADIGLDRMGICSAARKSANWS</sequence>
<organism evidence="2 3">
    <name type="scientific">Seohaeicola nanhaiensis</name>
    <dbReference type="NCBI Taxonomy" id="1387282"/>
    <lineage>
        <taxon>Bacteria</taxon>
        <taxon>Pseudomonadati</taxon>
        <taxon>Pseudomonadota</taxon>
        <taxon>Alphaproteobacteria</taxon>
        <taxon>Rhodobacterales</taxon>
        <taxon>Roseobacteraceae</taxon>
        <taxon>Seohaeicola</taxon>
    </lineage>
</organism>
<evidence type="ECO:0000313" key="2">
    <source>
        <dbReference type="EMBL" id="MFC4668885.1"/>
    </source>
</evidence>
<evidence type="ECO:0000313" key="3">
    <source>
        <dbReference type="Proteomes" id="UP001595973"/>
    </source>
</evidence>
<dbReference type="Pfam" id="PF06568">
    <property type="entry name" value="YjiS-like"/>
    <property type="match status" value="1"/>
</dbReference>
<evidence type="ECO:0000259" key="1">
    <source>
        <dbReference type="Pfam" id="PF06568"/>
    </source>
</evidence>
<dbReference type="Proteomes" id="UP001595973">
    <property type="component" value="Unassembled WGS sequence"/>
</dbReference>
<dbReference type="RefSeq" id="WP_380717246.1">
    <property type="nucleotide sequence ID" value="NZ_JBHSGI010000005.1"/>
</dbReference>
<gene>
    <name evidence="2" type="ORF">ACFO5X_09985</name>
</gene>
<protein>
    <submittedName>
        <fullName evidence="2">DUF1127 domain-containing protein</fullName>
    </submittedName>
</protein>
<dbReference type="EMBL" id="JBHSGI010000005">
    <property type="protein sequence ID" value="MFC4668885.1"/>
    <property type="molecule type" value="Genomic_DNA"/>
</dbReference>